<feature type="non-terminal residue" evidence="2">
    <location>
        <position position="1"/>
    </location>
</feature>
<name>A0A392PZ73_9FABA</name>
<feature type="transmembrane region" description="Helical" evidence="1">
    <location>
        <begin position="101"/>
        <end position="122"/>
    </location>
</feature>
<evidence type="ECO:0000313" key="3">
    <source>
        <dbReference type="Proteomes" id="UP000265520"/>
    </source>
</evidence>
<protein>
    <recommendedName>
        <fullName evidence="4">Reverse transcriptase zinc-binding domain-containing protein</fullName>
    </recommendedName>
</protein>
<reference evidence="2 3" key="1">
    <citation type="journal article" date="2018" name="Front. Plant Sci.">
        <title>Red Clover (Trifolium pratense) and Zigzag Clover (T. medium) - A Picture of Genomic Similarities and Differences.</title>
        <authorList>
            <person name="Dluhosova J."/>
            <person name="Istvanek J."/>
            <person name="Nedelnik J."/>
            <person name="Repkova J."/>
        </authorList>
    </citation>
    <scope>NUCLEOTIDE SEQUENCE [LARGE SCALE GENOMIC DNA]</scope>
    <source>
        <strain evidence="3">cv. 10/8</strain>
        <tissue evidence="2">Leaf</tissue>
    </source>
</reference>
<keyword evidence="3" id="KW-1185">Reference proteome</keyword>
<evidence type="ECO:0008006" key="4">
    <source>
        <dbReference type="Google" id="ProtNLM"/>
    </source>
</evidence>
<keyword evidence="1" id="KW-0472">Membrane</keyword>
<organism evidence="2 3">
    <name type="scientific">Trifolium medium</name>
    <dbReference type="NCBI Taxonomy" id="97028"/>
    <lineage>
        <taxon>Eukaryota</taxon>
        <taxon>Viridiplantae</taxon>
        <taxon>Streptophyta</taxon>
        <taxon>Embryophyta</taxon>
        <taxon>Tracheophyta</taxon>
        <taxon>Spermatophyta</taxon>
        <taxon>Magnoliopsida</taxon>
        <taxon>eudicotyledons</taxon>
        <taxon>Gunneridae</taxon>
        <taxon>Pentapetalae</taxon>
        <taxon>rosids</taxon>
        <taxon>fabids</taxon>
        <taxon>Fabales</taxon>
        <taxon>Fabaceae</taxon>
        <taxon>Papilionoideae</taxon>
        <taxon>50 kb inversion clade</taxon>
        <taxon>NPAAA clade</taxon>
        <taxon>Hologalegina</taxon>
        <taxon>IRL clade</taxon>
        <taxon>Trifolieae</taxon>
        <taxon>Trifolium</taxon>
    </lineage>
</organism>
<evidence type="ECO:0000256" key="1">
    <source>
        <dbReference type="SAM" id="Phobius"/>
    </source>
</evidence>
<keyword evidence="1" id="KW-1133">Transmembrane helix</keyword>
<sequence length="123" mass="13570">RGVIRDGASTCVLCGVGSESADHLFGSCNQISPVWYDILRWLGVELVPHHCVLRFFEAFLGMSLGVGYPPYFMLEPIEFVRMSCCVLMGQGIGGPLVALSYLWLILAFLILRGILLLVVVPLR</sequence>
<dbReference type="AlphaFoldDB" id="A0A392PZ73"/>
<dbReference type="Proteomes" id="UP000265520">
    <property type="component" value="Unassembled WGS sequence"/>
</dbReference>
<comment type="caution">
    <text evidence="2">The sequence shown here is derived from an EMBL/GenBank/DDBJ whole genome shotgun (WGS) entry which is preliminary data.</text>
</comment>
<proteinExistence type="predicted"/>
<accession>A0A392PZ73</accession>
<evidence type="ECO:0000313" key="2">
    <source>
        <dbReference type="EMBL" id="MCI16626.1"/>
    </source>
</evidence>
<dbReference type="EMBL" id="LXQA010101724">
    <property type="protein sequence ID" value="MCI16626.1"/>
    <property type="molecule type" value="Genomic_DNA"/>
</dbReference>
<keyword evidence="1" id="KW-0812">Transmembrane</keyword>